<reference evidence="9" key="1">
    <citation type="submission" date="2021-03" db="EMBL/GenBank/DDBJ databases">
        <title>Genome sequencing and assembly of Tianweitania sediminis.</title>
        <authorList>
            <person name="Chhetri G."/>
        </authorList>
    </citation>
    <scope>NUCLEOTIDE SEQUENCE</scope>
    <source>
        <strain evidence="9">Z8</strain>
    </source>
</reference>
<dbReference type="Gene3D" id="3.40.50.10840">
    <property type="entry name" value="Putative sugar-binding, N-terminal domain"/>
    <property type="match status" value="1"/>
</dbReference>
<dbReference type="EMBL" id="JAGIYY010000001">
    <property type="protein sequence ID" value="MBP0438282.1"/>
    <property type="molecule type" value="Genomic_DNA"/>
</dbReference>
<feature type="domain" description="Four-carbon acid sugar kinase N-terminal" evidence="7">
    <location>
        <begin position="5"/>
        <end position="239"/>
    </location>
</feature>
<evidence type="ECO:0000256" key="3">
    <source>
        <dbReference type="ARBA" id="ARBA00022741"/>
    </source>
</evidence>
<evidence type="ECO:0000256" key="6">
    <source>
        <dbReference type="ARBA" id="ARBA00023277"/>
    </source>
</evidence>
<evidence type="ECO:0000313" key="10">
    <source>
        <dbReference type="Proteomes" id="UP000666240"/>
    </source>
</evidence>
<evidence type="ECO:0000256" key="2">
    <source>
        <dbReference type="ARBA" id="ARBA00022679"/>
    </source>
</evidence>
<dbReference type="RefSeq" id="WP_209334193.1">
    <property type="nucleotide sequence ID" value="NZ_JAGIYY010000001.1"/>
</dbReference>
<name>A0A8J7R5R3_9HYPH</name>
<evidence type="ECO:0000313" key="9">
    <source>
        <dbReference type="EMBL" id="MBP0438282.1"/>
    </source>
</evidence>
<feature type="domain" description="Four-carbon acid sugar kinase nucleotide binding" evidence="8">
    <location>
        <begin position="265"/>
        <end position="428"/>
    </location>
</feature>
<accession>A0A8J7R5R3</accession>
<keyword evidence="5" id="KW-0067">ATP-binding</keyword>
<dbReference type="InterPro" id="IPR031475">
    <property type="entry name" value="NBD_C"/>
</dbReference>
<dbReference type="GO" id="GO:0016301">
    <property type="term" value="F:kinase activity"/>
    <property type="evidence" value="ECO:0007669"/>
    <property type="project" value="UniProtKB-KW"/>
</dbReference>
<comment type="similarity">
    <text evidence="1">Belongs to the four-carbon acid sugar kinase family.</text>
</comment>
<dbReference type="AlphaFoldDB" id="A0A8J7R5R3"/>
<proteinExistence type="inferred from homology"/>
<dbReference type="InterPro" id="IPR037051">
    <property type="entry name" value="4-carb_acid_sugar_kinase_N_sf"/>
</dbReference>
<gene>
    <name evidence="9" type="ORF">J5Y06_06445</name>
</gene>
<dbReference type="Proteomes" id="UP000666240">
    <property type="component" value="Unassembled WGS sequence"/>
</dbReference>
<evidence type="ECO:0000259" key="8">
    <source>
        <dbReference type="Pfam" id="PF17042"/>
    </source>
</evidence>
<keyword evidence="4 9" id="KW-0418">Kinase</keyword>
<keyword evidence="3" id="KW-0547">Nucleotide-binding</keyword>
<evidence type="ECO:0000256" key="4">
    <source>
        <dbReference type="ARBA" id="ARBA00022777"/>
    </source>
</evidence>
<evidence type="ECO:0000256" key="5">
    <source>
        <dbReference type="ARBA" id="ARBA00022840"/>
    </source>
</evidence>
<keyword evidence="2" id="KW-0808">Transferase</keyword>
<evidence type="ECO:0000259" key="7">
    <source>
        <dbReference type="Pfam" id="PF07005"/>
    </source>
</evidence>
<dbReference type="GO" id="GO:0005524">
    <property type="term" value="F:ATP binding"/>
    <property type="evidence" value="ECO:0007669"/>
    <property type="project" value="UniProtKB-KW"/>
</dbReference>
<comment type="caution">
    <text evidence="9">The sequence shown here is derived from an EMBL/GenBank/DDBJ whole genome shotgun (WGS) entry which is preliminary data.</text>
</comment>
<keyword evidence="10" id="KW-1185">Reference proteome</keyword>
<dbReference type="InterPro" id="IPR042213">
    <property type="entry name" value="NBD_C_sf"/>
</dbReference>
<dbReference type="InterPro" id="IPR010737">
    <property type="entry name" value="4-carb_acid_sugar_kinase_N"/>
</dbReference>
<sequence length="434" mass="46020">MTPLLAWYGDDLTGSTDVMEALELRGVSAVLFTGIPDAEQRARFAERKAIGIAGTSRSETPEWMDAHLPAAFAALRATGAQLCHYKVCSTFDSAPHVGSIGRALDIGARVFGQASTPVVVGAPELRRYTAFGNLFAGFRETVFRIDRHPVMSRHPVTPMDEADLRLHLGRQTDKEIGLLDLISLKRNPADEDIDARFAAPVVLLDVLDEETQRIVGRHLWRRRVASPFVVGSSGVEYALAAAGSGTPLTGKSRAFEAPGSPGPIAVVSGSMSPTTERQIRYATERGFEAVSVSAAGLIEADPAAEISRAVAEASRALSAGRSPILFTALGEQTTTLATTGGQGHRIGRALGQALAQLVARHGLRRAIVAGGDTSSHAIAELGIYALECLMPLPNSPGSPLCRAHRTAAEAPPLEMAFKGGQVGQDDYFVLARDI</sequence>
<dbReference type="Pfam" id="PF17042">
    <property type="entry name" value="NBD_C"/>
    <property type="match status" value="1"/>
</dbReference>
<evidence type="ECO:0000256" key="1">
    <source>
        <dbReference type="ARBA" id="ARBA00005715"/>
    </source>
</evidence>
<protein>
    <submittedName>
        <fullName evidence="9">Four-carbon acid sugar kinase family protein</fullName>
    </submittedName>
</protein>
<dbReference type="Gene3D" id="3.40.980.20">
    <property type="entry name" value="Four-carbon acid sugar kinase, nucleotide binding domain"/>
    <property type="match status" value="1"/>
</dbReference>
<dbReference type="Pfam" id="PF07005">
    <property type="entry name" value="SBD_N"/>
    <property type="match status" value="1"/>
</dbReference>
<keyword evidence="6" id="KW-0119">Carbohydrate metabolism</keyword>
<dbReference type="SUPFAM" id="SSF142764">
    <property type="entry name" value="YgbK-like"/>
    <property type="match status" value="1"/>
</dbReference>
<organism evidence="9 10">
    <name type="scientific">Tianweitania sediminis</name>
    <dbReference type="NCBI Taxonomy" id="1502156"/>
    <lineage>
        <taxon>Bacteria</taxon>
        <taxon>Pseudomonadati</taxon>
        <taxon>Pseudomonadota</taxon>
        <taxon>Alphaproteobacteria</taxon>
        <taxon>Hyphomicrobiales</taxon>
        <taxon>Phyllobacteriaceae</taxon>
        <taxon>Tianweitania</taxon>
    </lineage>
</organism>